<dbReference type="Proteomes" id="UP000005273">
    <property type="component" value="Unassembled WGS sequence"/>
</dbReference>
<sequence length="291" mass="31981">MRAKKDDEMKKDLLLTDRWVVVDLDGTIIRNDKVPTKVARAAKVLQDAGWSLIVATGRILAGALPHIKALKTACPAIVYDGARVMDPKTGKVYFEKKIPRQIAAEVIGLGFDLPLEIQVYGDESVICRPSDLLTITYFKSLDVELKPFLVSSRLDEEVFRVIFFGKPLLASKLKSLLEERLKGAVNLTLAGDDFLDVLPAGVSKGVALEALKEISGKRDAFIVGVGDHMNDLEMLRMSDFRAAPADALSEIREMADVIIPPSSKCGFCELCELLSSDGFEENLSRRCNANV</sequence>
<dbReference type="InterPro" id="IPR006379">
    <property type="entry name" value="HAD-SF_hydro_IIB"/>
</dbReference>
<dbReference type="InterPro" id="IPR023214">
    <property type="entry name" value="HAD_sf"/>
</dbReference>
<dbReference type="GO" id="GO:0005829">
    <property type="term" value="C:cytosol"/>
    <property type="evidence" value="ECO:0007669"/>
    <property type="project" value="TreeGrafter"/>
</dbReference>
<dbReference type="Gene3D" id="3.30.1240.10">
    <property type="match status" value="1"/>
</dbReference>
<reference evidence="2" key="1">
    <citation type="submission" date="2012-09" db="EMBL/GenBank/DDBJ databases">
        <authorList>
            <person name="Weinstock G."/>
            <person name="Sodergren E."/>
            <person name="Clifton S."/>
            <person name="Fulton L."/>
            <person name="Fulton B."/>
            <person name="Courtney L."/>
            <person name="Fronick C."/>
            <person name="Harrison M."/>
            <person name="Strong C."/>
            <person name="Farmer C."/>
            <person name="Delehaunty K."/>
            <person name="Markovic C."/>
            <person name="Hall O."/>
            <person name="Minx P."/>
            <person name="Tomlinson C."/>
            <person name="Mitreva M."/>
            <person name="Nelson J."/>
            <person name="Hou S."/>
            <person name="Wollam A."/>
            <person name="Pepin K.H."/>
            <person name="Johnson M."/>
            <person name="Bhonagiri V."/>
            <person name="Nash W.E."/>
            <person name="Suruliraj S."/>
            <person name="Warren W."/>
            <person name="Chinwalla A."/>
            <person name="Mardis E.R."/>
            <person name="Wilson R.K."/>
        </authorList>
    </citation>
    <scope>NUCLEOTIDE SEQUENCE [LARGE SCALE GENOMIC DNA]</scope>
    <source>
        <strain evidence="2">OS1</strain>
    </source>
</reference>
<dbReference type="Pfam" id="PF08282">
    <property type="entry name" value="Hydrolase_3"/>
    <property type="match status" value="1"/>
</dbReference>
<keyword evidence="1" id="KW-0378">Hydrolase</keyword>
<dbReference type="AlphaFoldDB" id="A0A0T5XC52"/>
<evidence type="ECO:0000313" key="2">
    <source>
        <dbReference type="Proteomes" id="UP000005273"/>
    </source>
</evidence>
<dbReference type="GO" id="GO:0016791">
    <property type="term" value="F:phosphatase activity"/>
    <property type="evidence" value="ECO:0007669"/>
    <property type="project" value="TreeGrafter"/>
</dbReference>
<organism evidence="1 2">
    <name type="scientific">Acetomicrobium hydrogeniformans ATCC BAA-1850</name>
    <dbReference type="NCBI Taxonomy" id="592015"/>
    <lineage>
        <taxon>Bacteria</taxon>
        <taxon>Thermotogati</taxon>
        <taxon>Synergistota</taxon>
        <taxon>Synergistia</taxon>
        <taxon>Synergistales</taxon>
        <taxon>Acetomicrobiaceae</taxon>
        <taxon>Acetomicrobium</taxon>
    </lineage>
</organism>
<evidence type="ECO:0000313" key="1">
    <source>
        <dbReference type="EMBL" id="KRT35913.1"/>
    </source>
</evidence>
<gene>
    <name evidence="1" type="ORF">HMPREF1705_03172</name>
</gene>
<comment type="caution">
    <text evidence="1">The sequence shown here is derived from an EMBL/GenBank/DDBJ whole genome shotgun (WGS) entry which is preliminary data.</text>
</comment>
<proteinExistence type="predicted"/>
<dbReference type="PANTHER" id="PTHR10000">
    <property type="entry name" value="PHOSPHOSERINE PHOSPHATASE"/>
    <property type="match status" value="1"/>
</dbReference>
<dbReference type="PANTHER" id="PTHR10000:SF8">
    <property type="entry name" value="HAD SUPERFAMILY HYDROLASE-LIKE, TYPE 3"/>
    <property type="match status" value="1"/>
</dbReference>
<dbReference type="InterPro" id="IPR036412">
    <property type="entry name" value="HAD-like_sf"/>
</dbReference>
<dbReference type="SUPFAM" id="SSF56784">
    <property type="entry name" value="HAD-like"/>
    <property type="match status" value="1"/>
</dbReference>
<dbReference type="STRING" id="592015.HMPREF1705_03172"/>
<dbReference type="GO" id="GO:0000287">
    <property type="term" value="F:magnesium ion binding"/>
    <property type="evidence" value="ECO:0007669"/>
    <property type="project" value="TreeGrafter"/>
</dbReference>
<dbReference type="NCBIfam" id="TIGR01484">
    <property type="entry name" value="HAD-SF-IIB"/>
    <property type="match status" value="1"/>
</dbReference>
<keyword evidence="2" id="KW-1185">Reference proteome</keyword>
<name>A0A0T5XC52_9BACT</name>
<dbReference type="Gene3D" id="3.40.50.1000">
    <property type="entry name" value="HAD superfamily/HAD-like"/>
    <property type="match status" value="1"/>
</dbReference>
<dbReference type="eggNOG" id="COG0561">
    <property type="taxonomic scope" value="Bacteria"/>
</dbReference>
<dbReference type="EMBL" id="ACJX03000001">
    <property type="protein sequence ID" value="KRT35913.1"/>
    <property type="molecule type" value="Genomic_DNA"/>
</dbReference>
<protein>
    <submittedName>
        <fullName evidence="1">HAD hydrolase, family IIB</fullName>
    </submittedName>
</protein>
<accession>A0A0T5XC52</accession>